<accession>A0A1G6WPX2</accession>
<organism evidence="1 2">
    <name type="scientific">Aquimonas voraii</name>
    <dbReference type="NCBI Taxonomy" id="265719"/>
    <lineage>
        <taxon>Bacteria</taxon>
        <taxon>Pseudomonadati</taxon>
        <taxon>Pseudomonadota</taxon>
        <taxon>Gammaproteobacteria</taxon>
        <taxon>Lysobacterales</taxon>
        <taxon>Lysobacteraceae</taxon>
        <taxon>Aquimonas</taxon>
    </lineage>
</organism>
<evidence type="ECO:0000313" key="1">
    <source>
        <dbReference type="EMBL" id="SDD67085.1"/>
    </source>
</evidence>
<keyword evidence="2" id="KW-1185">Reference proteome</keyword>
<proteinExistence type="predicted"/>
<dbReference type="Proteomes" id="UP000199603">
    <property type="component" value="Unassembled WGS sequence"/>
</dbReference>
<protein>
    <submittedName>
        <fullName evidence="1">Uncharacterized protein</fullName>
    </submittedName>
</protein>
<sequence length="186" mass="20535">MHGSDEIVTAGSATALWHDLVREGEQRCGAQLDENSESWLVFTLMRHLGSTGLAEPAMGLVYLEALRTAGSAQRSLALQEVGERCLLIAGLYPELAQRRRVSQRYYIELGQGAFRQLAEEARRAAAELYAGIAEQFARLVRVLVELRALSGEWRGLDPLERHALSLAARTPRDFESCILIGESGRA</sequence>
<dbReference type="AlphaFoldDB" id="A0A1G6WPX2"/>
<dbReference type="RefSeq" id="WP_091242233.1">
    <property type="nucleotide sequence ID" value="NZ_FNAG01000005.1"/>
</dbReference>
<reference evidence="1 2" key="1">
    <citation type="submission" date="2016-10" db="EMBL/GenBank/DDBJ databases">
        <authorList>
            <person name="de Groot N.N."/>
        </authorList>
    </citation>
    <scope>NUCLEOTIDE SEQUENCE [LARGE SCALE GENOMIC DNA]</scope>
    <source>
        <strain evidence="1 2">DSM 16957</strain>
    </source>
</reference>
<evidence type="ECO:0000313" key="2">
    <source>
        <dbReference type="Proteomes" id="UP000199603"/>
    </source>
</evidence>
<dbReference type="OrthoDB" id="5659936at2"/>
<dbReference type="EMBL" id="FNAG01000005">
    <property type="protein sequence ID" value="SDD67085.1"/>
    <property type="molecule type" value="Genomic_DNA"/>
</dbReference>
<name>A0A1G6WPX2_9GAMM</name>
<gene>
    <name evidence="1" type="ORF">SAMN04488509_10577</name>
</gene>
<dbReference type="STRING" id="265719.SAMN04488509_10577"/>